<keyword evidence="2" id="KW-1133">Transmembrane helix</keyword>
<evidence type="ECO:0000256" key="2">
    <source>
        <dbReference type="SAM" id="Phobius"/>
    </source>
</evidence>
<feature type="non-terminal residue" evidence="3">
    <location>
        <position position="1"/>
    </location>
</feature>
<gene>
    <name evidence="3" type="ORF">CLF_103553</name>
</gene>
<reference evidence="3" key="1">
    <citation type="journal article" date="2011" name="Genome Biol.">
        <title>The draft genome of the carcinogenic human liver fluke Clonorchis sinensis.</title>
        <authorList>
            <person name="Wang X."/>
            <person name="Chen W."/>
            <person name="Huang Y."/>
            <person name="Sun J."/>
            <person name="Men J."/>
            <person name="Liu H."/>
            <person name="Luo F."/>
            <person name="Guo L."/>
            <person name="Lv X."/>
            <person name="Deng C."/>
            <person name="Zhou C."/>
            <person name="Fan Y."/>
            <person name="Li X."/>
            <person name="Huang L."/>
            <person name="Hu Y."/>
            <person name="Liang C."/>
            <person name="Hu X."/>
            <person name="Xu J."/>
            <person name="Yu X."/>
        </authorList>
    </citation>
    <scope>NUCLEOTIDE SEQUENCE [LARGE SCALE GENOMIC DNA]</scope>
    <source>
        <strain evidence="3">Henan</strain>
    </source>
</reference>
<feature type="region of interest" description="Disordered" evidence="1">
    <location>
        <begin position="133"/>
        <end position="159"/>
    </location>
</feature>
<evidence type="ECO:0000313" key="3">
    <source>
        <dbReference type="EMBL" id="GAA54521.1"/>
    </source>
</evidence>
<accession>G7YNJ0</accession>
<feature type="transmembrane region" description="Helical" evidence="2">
    <location>
        <begin position="36"/>
        <end position="58"/>
    </location>
</feature>
<sequence>VAAAYKIDKKLLCGHIECTWIIYDAFMMAMTSKMPLTAMPETCVGLLFLIGLVVRFLWGAGVEINGDNSGDSDTRWMRHRRSAFGQYWVMIGCWVQSFDQSDFGFMPASVPKFWQILRGIDFSAVAASDCERQPLNDKNKTGPENMGESLDPVYQSVNP</sequence>
<dbReference type="EMBL" id="DF143899">
    <property type="protein sequence ID" value="GAA54521.1"/>
    <property type="molecule type" value="Genomic_DNA"/>
</dbReference>
<keyword evidence="4" id="KW-1185">Reference proteome</keyword>
<name>G7YNJ0_CLOSI</name>
<dbReference type="Proteomes" id="UP000008909">
    <property type="component" value="Unassembled WGS sequence"/>
</dbReference>
<organism evidence="3 4">
    <name type="scientific">Clonorchis sinensis</name>
    <name type="common">Chinese liver fluke</name>
    <dbReference type="NCBI Taxonomy" id="79923"/>
    <lineage>
        <taxon>Eukaryota</taxon>
        <taxon>Metazoa</taxon>
        <taxon>Spiralia</taxon>
        <taxon>Lophotrochozoa</taxon>
        <taxon>Platyhelminthes</taxon>
        <taxon>Trematoda</taxon>
        <taxon>Digenea</taxon>
        <taxon>Opisthorchiida</taxon>
        <taxon>Opisthorchiata</taxon>
        <taxon>Opisthorchiidae</taxon>
        <taxon>Clonorchis</taxon>
    </lineage>
</organism>
<evidence type="ECO:0000256" key="1">
    <source>
        <dbReference type="SAM" id="MobiDB-lite"/>
    </source>
</evidence>
<proteinExistence type="predicted"/>
<protein>
    <submittedName>
        <fullName evidence="3">Uncharacterized protein</fullName>
    </submittedName>
</protein>
<keyword evidence="2" id="KW-0472">Membrane</keyword>
<dbReference type="AlphaFoldDB" id="G7YNJ0"/>
<reference key="2">
    <citation type="submission" date="2011-10" db="EMBL/GenBank/DDBJ databases">
        <title>The genome and transcriptome sequence of Clonorchis sinensis provide insights into the carcinogenic liver fluke.</title>
        <authorList>
            <person name="Wang X."/>
            <person name="Huang Y."/>
            <person name="Chen W."/>
            <person name="Liu H."/>
            <person name="Guo L."/>
            <person name="Chen Y."/>
            <person name="Luo F."/>
            <person name="Zhou W."/>
            <person name="Sun J."/>
            <person name="Mao Q."/>
            <person name="Liang P."/>
            <person name="Zhou C."/>
            <person name="Tian Y."/>
            <person name="Men J."/>
            <person name="Lv X."/>
            <person name="Huang L."/>
            <person name="Zhou J."/>
            <person name="Hu Y."/>
            <person name="Li R."/>
            <person name="Zhang F."/>
            <person name="Lei H."/>
            <person name="Li X."/>
            <person name="Hu X."/>
            <person name="Liang C."/>
            <person name="Xu J."/>
            <person name="Wu Z."/>
            <person name="Yu X."/>
        </authorList>
    </citation>
    <scope>NUCLEOTIDE SEQUENCE</scope>
    <source>
        <strain>Henan</strain>
    </source>
</reference>
<keyword evidence="2" id="KW-0812">Transmembrane</keyword>
<evidence type="ECO:0000313" key="4">
    <source>
        <dbReference type="Proteomes" id="UP000008909"/>
    </source>
</evidence>